<name>A0A9Q9AMG7_9PEZI</name>
<dbReference type="Proteomes" id="UP001056384">
    <property type="component" value="Chromosome 3"/>
</dbReference>
<organism evidence="2 3">
    <name type="scientific">Septoria linicola</name>
    <dbReference type="NCBI Taxonomy" id="215465"/>
    <lineage>
        <taxon>Eukaryota</taxon>
        <taxon>Fungi</taxon>
        <taxon>Dikarya</taxon>
        <taxon>Ascomycota</taxon>
        <taxon>Pezizomycotina</taxon>
        <taxon>Dothideomycetes</taxon>
        <taxon>Dothideomycetidae</taxon>
        <taxon>Mycosphaerellales</taxon>
        <taxon>Mycosphaerellaceae</taxon>
        <taxon>Septoria</taxon>
    </lineage>
</organism>
<proteinExistence type="predicted"/>
<keyword evidence="1" id="KW-0812">Transmembrane</keyword>
<dbReference type="AlphaFoldDB" id="A0A9Q9AMG7"/>
<gene>
    <name evidence="2" type="ORF">Slin15195_G049990</name>
</gene>
<dbReference type="EMBL" id="CP099420">
    <property type="protein sequence ID" value="USW51680.1"/>
    <property type="molecule type" value="Genomic_DNA"/>
</dbReference>
<evidence type="ECO:0000313" key="2">
    <source>
        <dbReference type="EMBL" id="USW51680.1"/>
    </source>
</evidence>
<reference evidence="2" key="1">
    <citation type="submission" date="2022-06" db="EMBL/GenBank/DDBJ databases">
        <title>Complete genome sequences of two strains of the flax pathogen Septoria linicola.</title>
        <authorList>
            <person name="Lapalu N."/>
            <person name="Simon A."/>
            <person name="Demenou B."/>
            <person name="Paumier D."/>
            <person name="Guillot M.-P."/>
            <person name="Gout L."/>
            <person name="Valade R."/>
        </authorList>
    </citation>
    <scope>NUCLEOTIDE SEQUENCE</scope>
    <source>
        <strain evidence="2">SE15195</strain>
    </source>
</reference>
<evidence type="ECO:0000256" key="1">
    <source>
        <dbReference type="SAM" id="Phobius"/>
    </source>
</evidence>
<sequence>MTDENHDNEDHQHQHIALLFTLQQAISGLGLIGARKLHWKIWMMVLVQAREIDESLAGEIEKLSGLVNRNRTDALVLGLERYLLRGEWEESDGEMIEEEEEEEELREILRMFCEG</sequence>
<keyword evidence="3" id="KW-1185">Reference proteome</keyword>
<accession>A0A9Q9AMG7</accession>
<evidence type="ECO:0000313" key="3">
    <source>
        <dbReference type="Proteomes" id="UP001056384"/>
    </source>
</evidence>
<keyword evidence="1" id="KW-0472">Membrane</keyword>
<protein>
    <submittedName>
        <fullName evidence="2">Uncharacterized protein</fullName>
    </submittedName>
</protein>
<keyword evidence="1" id="KW-1133">Transmembrane helix</keyword>
<feature type="transmembrane region" description="Helical" evidence="1">
    <location>
        <begin position="15"/>
        <end position="34"/>
    </location>
</feature>